<dbReference type="Pfam" id="PF25535">
    <property type="entry name" value="DUF7919"/>
    <property type="match status" value="1"/>
</dbReference>
<feature type="domain" description="DUF7919" evidence="1">
    <location>
        <begin position="2"/>
        <end position="130"/>
    </location>
</feature>
<dbReference type="Proteomes" id="UP000295345">
    <property type="component" value="Unassembled WGS sequence"/>
</dbReference>
<protein>
    <recommendedName>
        <fullName evidence="1">DUF7919 domain-containing protein</fullName>
    </recommendedName>
</protein>
<evidence type="ECO:0000313" key="3">
    <source>
        <dbReference type="Proteomes" id="UP000295345"/>
    </source>
</evidence>
<comment type="caution">
    <text evidence="2">The sequence shown here is derived from an EMBL/GenBank/DDBJ whole genome shotgun (WGS) entry which is preliminary data.</text>
</comment>
<sequence length="137" mass="14402">MTYYPDLAPYAYLPATVPAGVTARTVGWLDGSHPFAQGPAPAGFARRLGLLCRDQPRARTRGIHRCGLAGLGGCGLEPVHVEIEGRQVLLGSAEVRVAGVDGAWLIAPTLVYHYVTAHAYLPPAAFVEAVTAARVVG</sequence>
<reference evidence="2 3" key="1">
    <citation type="submission" date="2019-03" db="EMBL/GenBank/DDBJ databases">
        <title>Draft genome sequences of novel Actinobacteria.</title>
        <authorList>
            <person name="Sahin N."/>
            <person name="Ay H."/>
            <person name="Saygin H."/>
        </authorList>
    </citation>
    <scope>NUCLEOTIDE SEQUENCE [LARGE SCALE GENOMIC DNA]</scope>
    <source>
        <strain evidence="2 3">DSM 41900</strain>
    </source>
</reference>
<dbReference type="EMBL" id="SMKI01000171">
    <property type="protein sequence ID" value="TDC73969.1"/>
    <property type="molecule type" value="Genomic_DNA"/>
</dbReference>
<evidence type="ECO:0000259" key="1">
    <source>
        <dbReference type="Pfam" id="PF25535"/>
    </source>
</evidence>
<keyword evidence="3" id="KW-1185">Reference proteome</keyword>
<evidence type="ECO:0000313" key="2">
    <source>
        <dbReference type="EMBL" id="TDC73969.1"/>
    </source>
</evidence>
<gene>
    <name evidence="2" type="ORF">E1283_17460</name>
</gene>
<proteinExistence type="predicted"/>
<accession>A0A4R4THZ0</accession>
<dbReference type="InterPro" id="IPR057679">
    <property type="entry name" value="DUF7919"/>
</dbReference>
<name>A0A4R4THZ0_9ACTN</name>
<dbReference type="RefSeq" id="WP_132818993.1">
    <property type="nucleotide sequence ID" value="NZ_SMKI01000171.1"/>
</dbReference>
<dbReference type="AlphaFoldDB" id="A0A4R4THZ0"/>
<organism evidence="2 3">
    <name type="scientific">Streptomyces hainanensis</name>
    <dbReference type="NCBI Taxonomy" id="402648"/>
    <lineage>
        <taxon>Bacteria</taxon>
        <taxon>Bacillati</taxon>
        <taxon>Actinomycetota</taxon>
        <taxon>Actinomycetes</taxon>
        <taxon>Kitasatosporales</taxon>
        <taxon>Streptomycetaceae</taxon>
        <taxon>Streptomyces</taxon>
    </lineage>
</organism>
<dbReference type="OrthoDB" id="5523878at2"/>